<evidence type="ECO:0000256" key="6">
    <source>
        <dbReference type="SAM" id="Coils"/>
    </source>
</evidence>
<dbReference type="InterPro" id="IPR017930">
    <property type="entry name" value="Myb_dom"/>
</dbReference>
<evidence type="ECO:0000256" key="3">
    <source>
        <dbReference type="ARBA" id="ARBA00023125"/>
    </source>
</evidence>
<feature type="region of interest" description="Disordered" evidence="7">
    <location>
        <begin position="226"/>
        <end position="255"/>
    </location>
</feature>
<gene>
    <name evidence="9" type="ORF">LIER_14072</name>
</gene>
<name>A0AAV3PXP7_LITER</name>
<dbReference type="PANTHER" id="PTHR31003">
    <property type="entry name" value="MYB FAMILY TRANSCRIPTION FACTOR"/>
    <property type="match status" value="1"/>
</dbReference>
<evidence type="ECO:0000256" key="4">
    <source>
        <dbReference type="ARBA" id="ARBA00023163"/>
    </source>
</evidence>
<dbReference type="InterPro" id="IPR009057">
    <property type="entry name" value="Homeodomain-like_sf"/>
</dbReference>
<dbReference type="PROSITE" id="PS51294">
    <property type="entry name" value="HTH_MYB"/>
    <property type="match status" value="1"/>
</dbReference>
<feature type="compositionally biased region" description="Low complexity" evidence="7">
    <location>
        <begin position="226"/>
        <end position="249"/>
    </location>
</feature>
<feature type="domain" description="HTH myb-type" evidence="8">
    <location>
        <begin position="248"/>
        <end position="308"/>
    </location>
</feature>
<dbReference type="NCBIfam" id="TIGR01557">
    <property type="entry name" value="myb_SHAQKYF"/>
    <property type="match status" value="1"/>
</dbReference>
<reference evidence="9 10" key="1">
    <citation type="submission" date="2024-01" db="EMBL/GenBank/DDBJ databases">
        <title>The complete chloroplast genome sequence of Lithospermum erythrorhizon: insights into the phylogenetic relationship among Boraginaceae species and the maternal lineages of purple gromwells.</title>
        <authorList>
            <person name="Okada T."/>
            <person name="Watanabe K."/>
        </authorList>
    </citation>
    <scope>NUCLEOTIDE SEQUENCE [LARGE SCALE GENOMIC DNA]</scope>
</reference>
<comment type="subcellular location">
    <subcellularLocation>
        <location evidence="1">Nucleus</location>
    </subcellularLocation>
</comment>
<accession>A0AAV3PXP7</accession>
<evidence type="ECO:0000259" key="8">
    <source>
        <dbReference type="PROSITE" id="PS51294"/>
    </source>
</evidence>
<dbReference type="FunFam" id="1.10.10.60:FF:000002">
    <property type="entry name" value="Myb family transcription factor"/>
    <property type="match status" value="1"/>
</dbReference>
<keyword evidence="3 9" id="KW-0238">DNA-binding</keyword>
<keyword evidence="10" id="KW-1185">Reference proteome</keyword>
<evidence type="ECO:0000256" key="7">
    <source>
        <dbReference type="SAM" id="MobiDB-lite"/>
    </source>
</evidence>
<dbReference type="PANTHER" id="PTHR31003:SF3">
    <property type="entry name" value="HOMEODOMAIN-LIKE SUPERFAMILY PROTEIN-RELATED"/>
    <property type="match status" value="1"/>
</dbReference>
<dbReference type="GO" id="GO:0005634">
    <property type="term" value="C:nucleus"/>
    <property type="evidence" value="ECO:0007669"/>
    <property type="project" value="UniProtKB-SubCell"/>
</dbReference>
<dbReference type="Pfam" id="PF26575">
    <property type="entry name" value="HHO5_N"/>
    <property type="match status" value="1"/>
</dbReference>
<dbReference type="InterPro" id="IPR058673">
    <property type="entry name" value="HHO5-like_N"/>
</dbReference>
<evidence type="ECO:0000313" key="9">
    <source>
        <dbReference type="EMBL" id="GAA0156619.1"/>
    </source>
</evidence>
<keyword evidence="4" id="KW-0804">Transcription</keyword>
<dbReference type="SUPFAM" id="SSF46689">
    <property type="entry name" value="Homeodomain-like"/>
    <property type="match status" value="1"/>
</dbReference>
<dbReference type="GO" id="GO:0003700">
    <property type="term" value="F:DNA-binding transcription factor activity"/>
    <property type="evidence" value="ECO:0007669"/>
    <property type="project" value="InterPro"/>
</dbReference>
<evidence type="ECO:0000256" key="2">
    <source>
        <dbReference type="ARBA" id="ARBA00023015"/>
    </source>
</evidence>
<dbReference type="InterPro" id="IPR006447">
    <property type="entry name" value="Myb_dom_plants"/>
</dbReference>
<organism evidence="9 10">
    <name type="scientific">Lithospermum erythrorhizon</name>
    <name type="common">Purple gromwell</name>
    <name type="synonym">Lithospermum officinale var. erythrorhizon</name>
    <dbReference type="NCBI Taxonomy" id="34254"/>
    <lineage>
        <taxon>Eukaryota</taxon>
        <taxon>Viridiplantae</taxon>
        <taxon>Streptophyta</taxon>
        <taxon>Embryophyta</taxon>
        <taxon>Tracheophyta</taxon>
        <taxon>Spermatophyta</taxon>
        <taxon>Magnoliopsida</taxon>
        <taxon>eudicotyledons</taxon>
        <taxon>Gunneridae</taxon>
        <taxon>Pentapetalae</taxon>
        <taxon>asterids</taxon>
        <taxon>lamiids</taxon>
        <taxon>Boraginales</taxon>
        <taxon>Boraginaceae</taxon>
        <taxon>Boraginoideae</taxon>
        <taxon>Lithospermeae</taxon>
        <taxon>Lithospermum</taxon>
    </lineage>
</organism>
<sequence>MGLVKDDDKTCSSARYTMNRTISEFLLQVLMMDDVSERLRKFDEYINKLEDEMRKIVAFQNELPLSMLILNDAIVAVKEEAMQCRKLNTGPVLEQFIPLKRNSEKEDDKKVEIFKESENSKEKMNWMSSVQLWNGNSSNNKQGKGSDIRKRVDDELRAVKSCENKSMGIASGSFKGYNGFPFEIVRKEEKHDLPLVPELSLRIPGIKSPRDDTLISGLSFKASVSSITGSSSTSNGQSNVPSKSQQQSNRKQRRCWSTELHRKFVESLEQLGGSQVATPKQIRELMQVDGVTNDEVKSHLQKYRLHIRRAPNTKASDQSHSLALGGLGSPQDKFGETPKQSNSQSGSPHGPLHFVSNSRGTSMAAGNSMEDEDDEKSESDCWKSDHVHSSENDSV</sequence>
<comment type="caution">
    <text evidence="9">The sequence shown here is derived from an EMBL/GenBank/DDBJ whole genome shotgun (WGS) entry which is preliminary data.</text>
</comment>
<proteinExistence type="predicted"/>
<keyword evidence="2" id="KW-0805">Transcription regulation</keyword>
<feature type="compositionally biased region" description="Polar residues" evidence="7">
    <location>
        <begin position="338"/>
        <end position="347"/>
    </location>
</feature>
<dbReference type="EMBL" id="BAABME010002911">
    <property type="protein sequence ID" value="GAA0156619.1"/>
    <property type="molecule type" value="Genomic_DNA"/>
</dbReference>
<keyword evidence="5" id="KW-0539">Nucleus</keyword>
<feature type="compositionally biased region" description="Basic and acidic residues" evidence="7">
    <location>
        <begin position="378"/>
        <end position="395"/>
    </location>
</feature>
<feature type="region of interest" description="Disordered" evidence="7">
    <location>
        <begin position="309"/>
        <end position="395"/>
    </location>
</feature>
<evidence type="ECO:0000256" key="5">
    <source>
        <dbReference type="ARBA" id="ARBA00023242"/>
    </source>
</evidence>
<dbReference type="InterPro" id="IPR044787">
    <property type="entry name" value="HHO5-like"/>
</dbReference>
<evidence type="ECO:0000313" key="10">
    <source>
        <dbReference type="Proteomes" id="UP001454036"/>
    </source>
</evidence>
<protein>
    <submittedName>
        <fullName evidence="9">DNA-binding transcription factor</fullName>
    </submittedName>
</protein>
<feature type="compositionally biased region" description="Polar residues" evidence="7">
    <location>
        <begin position="355"/>
        <end position="365"/>
    </location>
</feature>
<dbReference type="AlphaFoldDB" id="A0AAV3PXP7"/>
<feature type="coiled-coil region" evidence="6">
    <location>
        <begin position="32"/>
        <end position="62"/>
    </location>
</feature>
<dbReference type="Gene3D" id="1.10.10.60">
    <property type="entry name" value="Homeodomain-like"/>
    <property type="match status" value="1"/>
</dbReference>
<keyword evidence="6" id="KW-0175">Coiled coil</keyword>
<dbReference type="GO" id="GO:0003677">
    <property type="term" value="F:DNA binding"/>
    <property type="evidence" value="ECO:0007669"/>
    <property type="project" value="UniProtKB-KW"/>
</dbReference>
<dbReference type="Proteomes" id="UP001454036">
    <property type="component" value="Unassembled WGS sequence"/>
</dbReference>
<evidence type="ECO:0000256" key="1">
    <source>
        <dbReference type="ARBA" id="ARBA00004123"/>
    </source>
</evidence>